<keyword evidence="2" id="KW-1185">Reference proteome</keyword>
<proteinExistence type="predicted"/>
<evidence type="ECO:0000313" key="1">
    <source>
        <dbReference type="EMBL" id="WDE97643.1"/>
    </source>
</evidence>
<dbReference type="RefSeq" id="WP_274152159.1">
    <property type="nucleotide sequence ID" value="NZ_CP117812.1"/>
</dbReference>
<sequence>MTNVHYNTISDKYVLGNALEGALHEVNNGNSGYVEEYLGDSDDAYFCPASDLSDTIGDDMGQIWTTRPGTYSYFIPWQYGTRTYSENYAFIPENAGGDSAVGLGELKRHPILTDPVMNQSAWFAEWDNSTTQIHKKTG</sequence>
<dbReference type="EMBL" id="CP117812">
    <property type="protein sequence ID" value="WDE97643.1"/>
    <property type="molecule type" value="Genomic_DNA"/>
</dbReference>
<organism evidence="1 2">
    <name type="scientific">Lentisphaera profundi</name>
    <dbReference type="NCBI Taxonomy" id="1658616"/>
    <lineage>
        <taxon>Bacteria</taxon>
        <taxon>Pseudomonadati</taxon>
        <taxon>Lentisphaerota</taxon>
        <taxon>Lentisphaeria</taxon>
        <taxon>Lentisphaerales</taxon>
        <taxon>Lentisphaeraceae</taxon>
        <taxon>Lentisphaera</taxon>
    </lineage>
</organism>
<name>A0ABY7VWJ7_9BACT</name>
<reference evidence="1 2" key="1">
    <citation type="submission" date="2023-02" db="EMBL/GenBank/DDBJ databases">
        <title>Genome sequence of Lentisphaera profundi SAORIC-696.</title>
        <authorList>
            <person name="Kim e."/>
            <person name="Cho J.-C."/>
            <person name="Choi A."/>
            <person name="Kang I."/>
        </authorList>
    </citation>
    <scope>NUCLEOTIDE SEQUENCE [LARGE SCALE GENOMIC DNA]</scope>
    <source>
        <strain evidence="1 2">SAORIC-696</strain>
    </source>
</reference>
<accession>A0ABY7VWJ7</accession>
<gene>
    <name evidence="1" type="ORF">PQO03_17595</name>
</gene>
<evidence type="ECO:0000313" key="2">
    <source>
        <dbReference type="Proteomes" id="UP001214250"/>
    </source>
</evidence>
<dbReference type="Proteomes" id="UP001214250">
    <property type="component" value="Chromosome 2"/>
</dbReference>
<protein>
    <submittedName>
        <fullName evidence="1">Uncharacterized protein</fullName>
    </submittedName>
</protein>